<dbReference type="SUPFAM" id="SSF103473">
    <property type="entry name" value="MFS general substrate transporter"/>
    <property type="match status" value="1"/>
</dbReference>
<feature type="transmembrane region" description="Helical" evidence="6">
    <location>
        <begin position="269"/>
        <end position="293"/>
    </location>
</feature>
<evidence type="ECO:0000256" key="6">
    <source>
        <dbReference type="SAM" id="Phobius"/>
    </source>
</evidence>
<feature type="transmembrane region" description="Helical" evidence="6">
    <location>
        <begin position="105"/>
        <end position="124"/>
    </location>
</feature>
<dbReference type="InterPro" id="IPR011701">
    <property type="entry name" value="MFS"/>
</dbReference>
<dbReference type="RefSeq" id="WP_345434223.1">
    <property type="nucleotide sequence ID" value="NZ_BAABHK010000008.1"/>
</dbReference>
<evidence type="ECO:0000256" key="1">
    <source>
        <dbReference type="ARBA" id="ARBA00004651"/>
    </source>
</evidence>
<feature type="transmembrane region" description="Helical" evidence="6">
    <location>
        <begin position="164"/>
        <end position="183"/>
    </location>
</feature>
<feature type="transmembrane region" description="Helical" evidence="6">
    <location>
        <begin position="305"/>
        <end position="327"/>
    </location>
</feature>
<keyword evidence="9" id="KW-1185">Reference proteome</keyword>
<dbReference type="InterPro" id="IPR020846">
    <property type="entry name" value="MFS_dom"/>
</dbReference>
<evidence type="ECO:0000256" key="2">
    <source>
        <dbReference type="ARBA" id="ARBA00022692"/>
    </source>
</evidence>
<dbReference type="PANTHER" id="PTHR42718">
    <property type="entry name" value="MAJOR FACILITATOR SUPERFAMILY MULTIDRUG TRANSPORTER MFSC"/>
    <property type="match status" value="1"/>
</dbReference>
<feature type="transmembrane region" description="Helical" evidence="6">
    <location>
        <begin position="136"/>
        <end position="158"/>
    </location>
</feature>
<dbReference type="Gene3D" id="1.20.1250.20">
    <property type="entry name" value="MFS general substrate transporter like domains"/>
    <property type="match status" value="1"/>
</dbReference>
<evidence type="ECO:0000256" key="3">
    <source>
        <dbReference type="ARBA" id="ARBA00022989"/>
    </source>
</evidence>
<dbReference type="Pfam" id="PF07690">
    <property type="entry name" value="MFS_1"/>
    <property type="match status" value="1"/>
</dbReference>
<name>A0ABP8UFI7_9ACTN</name>
<reference evidence="9" key="1">
    <citation type="journal article" date="2019" name="Int. J. Syst. Evol. Microbiol.">
        <title>The Global Catalogue of Microorganisms (GCM) 10K type strain sequencing project: providing services to taxonomists for standard genome sequencing and annotation.</title>
        <authorList>
            <consortium name="The Broad Institute Genomics Platform"/>
            <consortium name="The Broad Institute Genome Sequencing Center for Infectious Disease"/>
            <person name="Wu L."/>
            <person name="Ma J."/>
        </authorList>
    </citation>
    <scope>NUCLEOTIDE SEQUENCE [LARGE SCALE GENOMIC DNA]</scope>
    <source>
        <strain evidence="9">JCM 17939</strain>
    </source>
</reference>
<feature type="transmembrane region" description="Helical" evidence="6">
    <location>
        <begin position="76"/>
        <end position="99"/>
    </location>
</feature>
<keyword evidence="4 6" id="KW-0472">Membrane</keyword>
<gene>
    <name evidence="8" type="ORF">GCM10023196_057760</name>
</gene>
<protein>
    <submittedName>
        <fullName evidence="8">MFS transporter</fullName>
    </submittedName>
</protein>
<feature type="transmembrane region" description="Helical" evidence="6">
    <location>
        <begin position="359"/>
        <end position="385"/>
    </location>
</feature>
<dbReference type="Gene3D" id="1.20.1720.10">
    <property type="entry name" value="Multidrug resistance protein D"/>
    <property type="match status" value="1"/>
</dbReference>
<comment type="caution">
    <text evidence="8">The sequence shown here is derived from an EMBL/GenBank/DDBJ whole genome shotgun (WGS) entry which is preliminary data.</text>
</comment>
<feature type="compositionally biased region" description="Low complexity" evidence="5">
    <location>
        <begin position="468"/>
        <end position="478"/>
    </location>
</feature>
<keyword evidence="2 6" id="KW-0812">Transmembrane</keyword>
<evidence type="ECO:0000256" key="5">
    <source>
        <dbReference type="SAM" id="MobiDB-lite"/>
    </source>
</evidence>
<evidence type="ECO:0000313" key="9">
    <source>
        <dbReference type="Proteomes" id="UP001501442"/>
    </source>
</evidence>
<sequence>MSGGVRRRLVLAVSAAGAMLVALDGTVLVVAQPSVRQDLGASVTQTQWTSTGYLLAVAALLVVAGRLGDRYGHQRLLLYGLVGFAGASAGIALAPGIGWVIGLRVAQGVFGALLQPATLALLRLTFPADRLGTAVAVRTSAIGVAAATGPVLGGVLVAQLGWRSVFVVNLPVGLVIAAFAMAVRVPAPARRESARRRPERLDVVGAALVASVPAVLVYTLVGVPTHGWTGAPTLAGLLCTAAGAVLMVERGRRAAQPIVPPAVARSVPVMAAVALLLLTTGGMFGALFTATFLLQDLQGLSPLSAGLRVLPLTVLMVLGAPLVGVALRRYGPRRTAGIGSVLMALGVLGMSRLTSTDAWAASGTCFALLGAGFAAVMVTATGTVVGDAPAGYAGVVGGLKQTATNLGPTLGIAIAATLMQAKGFLGPGSSALRTASAQATQPALLGLAAVTALGLFPALLLPTRSGTAPRRPAQPADDPLDRLTT</sequence>
<dbReference type="EMBL" id="BAABHK010000008">
    <property type="protein sequence ID" value="GAA4630831.1"/>
    <property type="molecule type" value="Genomic_DNA"/>
</dbReference>
<feature type="transmembrane region" description="Helical" evidence="6">
    <location>
        <begin position="47"/>
        <end position="64"/>
    </location>
</feature>
<dbReference type="PROSITE" id="PS50850">
    <property type="entry name" value="MFS"/>
    <property type="match status" value="1"/>
</dbReference>
<dbReference type="CDD" id="cd17321">
    <property type="entry name" value="MFS_MMR_MDR_like"/>
    <property type="match status" value="1"/>
</dbReference>
<accession>A0ABP8UFI7</accession>
<comment type="subcellular location">
    <subcellularLocation>
        <location evidence="1">Cell membrane</location>
        <topology evidence="1">Multi-pass membrane protein</topology>
    </subcellularLocation>
</comment>
<dbReference type="InterPro" id="IPR036259">
    <property type="entry name" value="MFS_trans_sf"/>
</dbReference>
<keyword evidence="3 6" id="KW-1133">Transmembrane helix</keyword>
<proteinExistence type="predicted"/>
<dbReference type="Proteomes" id="UP001501442">
    <property type="component" value="Unassembled WGS sequence"/>
</dbReference>
<feature type="domain" description="Major facilitator superfamily (MFS) profile" evidence="7">
    <location>
        <begin position="10"/>
        <end position="466"/>
    </location>
</feature>
<feature type="transmembrane region" description="Helical" evidence="6">
    <location>
        <begin position="227"/>
        <end position="248"/>
    </location>
</feature>
<evidence type="ECO:0000256" key="4">
    <source>
        <dbReference type="ARBA" id="ARBA00023136"/>
    </source>
</evidence>
<organism evidence="8 9">
    <name type="scientific">Actinoallomurus vinaceus</name>
    <dbReference type="NCBI Taxonomy" id="1080074"/>
    <lineage>
        <taxon>Bacteria</taxon>
        <taxon>Bacillati</taxon>
        <taxon>Actinomycetota</taxon>
        <taxon>Actinomycetes</taxon>
        <taxon>Streptosporangiales</taxon>
        <taxon>Thermomonosporaceae</taxon>
        <taxon>Actinoallomurus</taxon>
    </lineage>
</organism>
<evidence type="ECO:0000313" key="8">
    <source>
        <dbReference type="EMBL" id="GAA4630831.1"/>
    </source>
</evidence>
<feature type="region of interest" description="Disordered" evidence="5">
    <location>
        <begin position="464"/>
        <end position="485"/>
    </location>
</feature>
<dbReference type="PANTHER" id="PTHR42718:SF42">
    <property type="entry name" value="EXPORT PROTEIN"/>
    <property type="match status" value="1"/>
</dbReference>
<feature type="transmembrane region" description="Helical" evidence="6">
    <location>
        <begin position="443"/>
        <end position="461"/>
    </location>
</feature>
<evidence type="ECO:0000259" key="7">
    <source>
        <dbReference type="PROSITE" id="PS50850"/>
    </source>
</evidence>
<feature type="transmembrane region" description="Helical" evidence="6">
    <location>
        <begin position="203"/>
        <end position="221"/>
    </location>
</feature>